<feature type="non-terminal residue" evidence="1">
    <location>
        <position position="1"/>
    </location>
</feature>
<feature type="non-terminal residue" evidence="1">
    <location>
        <position position="92"/>
    </location>
</feature>
<dbReference type="Proteomes" id="UP000593568">
    <property type="component" value="Unassembled WGS sequence"/>
</dbReference>
<evidence type="ECO:0000313" key="2">
    <source>
        <dbReference type="Proteomes" id="UP000593568"/>
    </source>
</evidence>
<dbReference type="AlphaFoldDB" id="A0A7J9EQU2"/>
<proteinExistence type="predicted"/>
<keyword evidence="2" id="KW-1185">Reference proteome</keyword>
<dbReference type="EMBL" id="JABEZW010000009">
    <property type="protein sequence ID" value="MBA0775373.1"/>
    <property type="molecule type" value="Genomic_DNA"/>
</dbReference>
<dbReference type="PANTHER" id="PTHR47951:SF8">
    <property type="entry name" value="CYTOCHROME P450 93A2-LIKE"/>
    <property type="match status" value="1"/>
</dbReference>
<reference evidence="1 2" key="1">
    <citation type="journal article" date="2019" name="Genome Biol. Evol.">
        <title>Insights into the evolution of the New World diploid cottons (Gossypium, subgenus Houzingenia) based on genome sequencing.</title>
        <authorList>
            <person name="Grover C.E."/>
            <person name="Arick M.A. 2nd"/>
            <person name="Thrash A."/>
            <person name="Conover J.L."/>
            <person name="Sanders W.S."/>
            <person name="Peterson D.G."/>
            <person name="Frelichowski J.E."/>
            <person name="Scheffler J.A."/>
            <person name="Scheffler B.E."/>
            <person name="Wendel J.F."/>
        </authorList>
    </citation>
    <scope>NUCLEOTIDE SEQUENCE [LARGE SCALE GENOMIC DNA]</scope>
    <source>
        <strain evidence="1">8</strain>
        <tissue evidence="1">Leaf</tissue>
    </source>
</reference>
<sequence>ISLGKSGHPSTLAWGGSLNGEEAKLGLEIKDRLEEFVGLMGEPNLSDIFPMLRPFDLQGIESKTNKHLSSFYGFLKSMTEQRTKFRGEPKMV</sequence>
<organism evidence="1 2">
    <name type="scientific">Gossypium trilobum</name>
    <dbReference type="NCBI Taxonomy" id="34281"/>
    <lineage>
        <taxon>Eukaryota</taxon>
        <taxon>Viridiplantae</taxon>
        <taxon>Streptophyta</taxon>
        <taxon>Embryophyta</taxon>
        <taxon>Tracheophyta</taxon>
        <taxon>Spermatophyta</taxon>
        <taxon>Magnoliopsida</taxon>
        <taxon>eudicotyledons</taxon>
        <taxon>Gunneridae</taxon>
        <taxon>Pentapetalae</taxon>
        <taxon>rosids</taxon>
        <taxon>malvids</taxon>
        <taxon>Malvales</taxon>
        <taxon>Malvaceae</taxon>
        <taxon>Malvoideae</taxon>
        <taxon>Gossypium</taxon>
    </lineage>
</organism>
<dbReference type="PANTHER" id="PTHR47951">
    <property type="entry name" value="OS08G0547900 PROTEIN"/>
    <property type="match status" value="1"/>
</dbReference>
<name>A0A7J9EQU2_9ROSI</name>
<protein>
    <submittedName>
        <fullName evidence="1">Uncharacterized protein</fullName>
    </submittedName>
</protein>
<gene>
    <name evidence="1" type="ORF">Gotri_010525</name>
</gene>
<accession>A0A7J9EQU2</accession>
<evidence type="ECO:0000313" key="1">
    <source>
        <dbReference type="EMBL" id="MBA0775373.1"/>
    </source>
</evidence>
<comment type="caution">
    <text evidence="1">The sequence shown here is derived from an EMBL/GenBank/DDBJ whole genome shotgun (WGS) entry which is preliminary data.</text>
</comment>